<feature type="region of interest" description="Disordered" evidence="1">
    <location>
        <begin position="407"/>
        <end position="561"/>
    </location>
</feature>
<evidence type="ECO:0000313" key="2">
    <source>
        <dbReference type="EnsemblPlants" id="QL10p005044:mrna"/>
    </source>
</evidence>
<dbReference type="OMA" id="FCRICQR"/>
<dbReference type="EnsemblPlants" id="QL10p005044:mrna">
    <property type="protein sequence ID" value="QL10p005044:mrna"/>
    <property type="gene ID" value="QL10p005044"/>
</dbReference>
<feature type="compositionally biased region" description="Polar residues" evidence="1">
    <location>
        <begin position="428"/>
        <end position="442"/>
    </location>
</feature>
<protein>
    <submittedName>
        <fullName evidence="2">Uncharacterized protein</fullName>
    </submittedName>
</protein>
<evidence type="ECO:0000256" key="1">
    <source>
        <dbReference type="SAM" id="MobiDB-lite"/>
    </source>
</evidence>
<proteinExistence type="predicted"/>
<feature type="compositionally biased region" description="Low complexity" evidence="1">
    <location>
        <begin position="484"/>
        <end position="496"/>
    </location>
</feature>
<dbReference type="Gramene" id="QL10p005044:mrna">
    <property type="protein sequence ID" value="QL10p005044:mrna"/>
    <property type="gene ID" value="QL10p005044"/>
</dbReference>
<feature type="compositionally biased region" description="Basic residues" evidence="1">
    <location>
        <begin position="719"/>
        <end position="732"/>
    </location>
</feature>
<keyword evidence="3" id="KW-1185">Reference proteome</keyword>
<accession>A0A7N2MMG7</accession>
<feature type="region of interest" description="Disordered" evidence="1">
    <location>
        <begin position="719"/>
        <end position="741"/>
    </location>
</feature>
<dbReference type="Proteomes" id="UP000594261">
    <property type="component" value="Chromosome 10"/>
</dbReference>
<dbReference type="InParanoid" id="A0A7N2MMG7"/>
<feature type="compositionally biased region" description="Basic and acidic residues" evidence="1">
    <location>
        <begin position="456"/>
        <end position="482"/>
    </location>
</feature>
<reference evidence="2 3" key="1">
    <citation type="journal article" date="2016" name="G3 (Bethesda)">
        <title>First Draft Assembly and Annotation of the Genome of a California Endemic Oak Quercus lobata Nee (Fagaceae).</title>
        <authorList>
            <person name="Sork V.L."/>
            <person name="Fitz-Gibbon S.T."/>
            <person name="Puiu D."/>
            <person name="Crepeau M."/>
            <person name="Gugger P.F."/>
            <person name="Sherman R."/>
            <person name="Stevens K."/>
            <person name="Langley C.H."/>
            <person name="Pellegrini M."/>
            <person name="Salzberg S.L."/>
        </authorList>
    </citation>
    <scope>NUCLEOTIDE SEQUENCE [LARGE SCALE GENOMIC DNA]</scope>
    <source>
        <strain evidence="2 3">cv. SW786</strain>
    </source>
</reference>
<evidence type="ECO:0000313" key="3">
    <source>
        <dbReference type="Proteomes" id="UP000594261"/>
    </source>
</evidence>
<organism evidence="2 3">
    <name type="scientific">Quercus lobata</name>
    <name type="common">Valley oak</name>
    <dbReference type="NCBI Taxonomy" id="97700"/>
    <lineage>
        <taxon>Eukaryota</taxon>
        <taxon>Viridiplantae</taxon>
        <taxon>Streptophyta</taxon>
        <taxon>Embryophyta</taxon>
        <taxon>Tracheophyta</taxon>
        <taxon>Spermatophyta</taxon>
        <taxon>Magnoliopsida</taxon>
        <taxon>eudicotyledons</taxon>
        <taxon>Gunneridae</taxon>
        <taxon>Pentapetalae</taxon>
        <taxon>rosids</taxon>
        <taxon>fabids</taxon>
        <taxon>Fagales</taxon>
        <taxon>Fagaceae</taxon>
        <taxon>Quercus</taxon>
    </lineage>
</organism>
<sequence>MELEEVQSDLLALRQLYGLLQNIDQGLQSKSSENLDEKARLFLKTLLDNARKRVFESHSKIIAAQSGFSNTPKAMPVSTSFPLITQASSKGSKFQTITSQKGELPPRKPTPEKAIPMLSKPSISSSKPEYERRQRWICEQSSMKRQNSVEDTNNIANSKATSSSMKSTHQHQLHNQLGSFNVFNLQAKRMPQVKENSTQKRMHELQRSPSIASSSSYLATGLIEPGLGYSPTYLIDKKPDQADDISKHVASTIKQIDSHISALKLCSGIVNSNMTSTSLGLVSKPVTPLTQIKDGFGKKSKLGNLDEPVLLGLDRSELPSQQTSQLSMKHDSYLSPASKPIYSLSQLASQIGGGDSESFARAHGWPSVRSRIGLLSRAASRNDDFVSQSGDYVHGFRFPTSQLLKESQKLQDSTAQIETTRKVIRSRPSMSPQSVRSTNSLGPHQKVIKPTLLGLDQRKGTYKISHEDPHNKILPRQFHDESDGPSSSSDSYFSISNGQGDSRRSESNSESYEYSLPSQTRAHNHIGPTSESSWASNEQGSGPSSIESNGYSLPSQTRAHHKRIAITSESSESYGYSLPRAQHHIGPTLRIASESSLEDTIGSYVGPTRRFKSSRRRSPKKSIGRLRKLKNKLGLIFHHHHHHHHHHHDDDDDDDEIGHALVGHKKKNSMWKPLKKMLHHDNRGIQKMKKSTVSSLPRKHQVKHFHGLMEGLLRHVRHSKKSKKGSKGRIRRLGNGPRVGNKRVAKKLQWWKMLRRQGGVKLPKKGRVRVGLTRKNKKPLLKMS</sequence>
<feature type="compositionally biased region" description="Polar residues" evidence="1">
    <location>
        <begin position="407"/>
        <end position="418"/>
    </location>
</feature>
<feature type="region of interest" description="Disordered" evidence="1">
    <location>
        <begin position="92"/>
        <end position="132"/>
    </location>
</feature>
<dbReference type="AlphaFoldDB" id="A0A7N2MMG7"/>
<dbReference type="EMBL" id="LRBV02000010">
    <property type="status" value="NOT_ANNOTATED_CDS"/>
    <property type="molecule type" value="Genomic_DNA"/>
</dbReference>
<feature type="compositionally biased region" description="Polar residues" evidence="1">
    <location>
        <begin position="516"/>
        <end position="557"/>
    </location>
</feature>
<feature type="compositionally biased region" description="Polar residues" evidence="1">
    <location>
        <begin position="92"/>
        <end position="101"/>
    </location>
</feature>
<reference evidence="2" key="2">
    <citation type="submission" date="2021-01" db="UniProtKB">
        <authorList>
            <consortium name="EnsemblPlants"/>
        </authorList>
    </citation>
    <scope>IDENTIFICATION</scope>
</reference>
<name>A0A7N2MMG7_QUELO</name>